<feature type="coiled-coil region" evidence="12">
    <location>
        <begin position="1060"/>
        <end position="1235"/>
    </location>
</feature>
<dbReference type="GO" id="GO:0051301">
    <property type="term" value="P:cell division"/>
    <property type="evidence" value="ECO:0007669"/>
    <property type="project" value="UniProtKB-KW"/>
</dbReference>
<dbReference type="SMART" id="SM00968">
    <property type="entry name" value="SMC_hinge"/>
    <property type="match status" value="1"/>
</dbReference>
<dbReference type="Pfam" id="PF02463">
    <property type="entry name" value="SMC_N"/>
    <property type="match status" value="1"/>
</dbReference>
<keyword evidence="5" id="KW-0498">Mitosis</keyword>
<evidence type="ECO:0000256" key="1">
    <source>
        <dbReference type="ARBA" id="ARBA00004123"/>
    </source>
</evidence>
<dbReference type="GO" id="GO:0007076">
    <property type="term" value="P:mitotic chromosome condensation"/>
    <property type="evidence" value="ECO:0007669"/>
    <property type="project" value="TreeGrafter"/>
</dbReference>
<dbReference type="SUPFAM" id="SSF52540">
    <property type="entry name" value="P-loop containing nucleoside triphosphate hydrolases"/>
    <property type="match status" value="1"/>
</dbReference>
<feature type="region of interest" description="Disordered" evidence="13">
    <location>
        <begin position="96"/>
        <end position="263"/>
    </location>
</feature>
<dbReference type="Gene3D" id="1.20.1060.20">
    <property type="match status" value="1"/>
</dbReference>
<feature type="coiled-coil region" evidence="12">
    <location>
        <begin position="574"/>
        <end position="601"/>
    </location>
</feature>
<comment type="caution">
    <text evidence="15">The sequence shown here is derived from an EMBL/GenBank/DDBJ whole genome shotgun (WGS) entry which is preliminary data.</text>
</comment>
<dbReference type="PANTHER" id="PTHR18937">
    <property type="entry name" value="STRUCTURAL MAINTENANCE OF CHROMOSOMES SMC FAMILY MEMBER"/>
    <property type="match status" value="1"/>
</dbReference>
<dbReference type="Gene3D" id="3.40.50.300">
    <property type="entry name" value="P-loop containing nucleotide triphosphate hydrolases"/>
    <property type="match status" value="2"/>
</dbReference>
<organism evidence="15 16">
    <name type="scientific">Apolygus lucorum</name>
    <name type="common">Small green plant bug</name>
    <name type="synonym">Lygocoris lucorum</name>
    <dbReference type="NCBI Taxonomy" id="248454"/>
    <lineage>
        <taxon>Eukaryota</taxon>
        <taxon>Metazoa</taxon>
        <taxon>Ecdysozoa</taxon>
        <taxon>Arthropoda</taxon>
        <taxon>Hexapoda</taxon>
        <taxon>Insecta</taxon>
        <taxon>Pterygota</taxon>
        <taxon>Neoptera</taxon>
        <taxon>Paraneoptera</taxon>
        <taxon>Hemiptera</taxon>
        <taxon>Heteroptera</taxon>
        <taxon>Panheteroptera</taxon>
        <taxon>Cimicomorpha</taxon>
        <taxon>Miridae</taxon>
        <taxon>Mirini</taxon>
        <taxon>Apolygus</taxon>
    </lineage>
</organism>
<evidence type="ECO:0000313" key="15">
    <source>
        <dbReference type="EMBL" id="KAF6213557.1"/>
    </source>
</evidence>
<reference evidence="15" key="1">
    <citation type="journal article" date="2021" name="Mol. Ecol. Resour.">
        <title>Apolygus lucorum genome provides insights into omnivorousness and mesophyll feeding.</title>
        <authorList>
            <person name="Liu Y."/>
            <person name="Liu H."/>
            <person name="Wang H."/>
            <person name="Huang T."/>
            <person name="Liu B."/>
            <person name="Yang B."/>
            <person name="Yin L."/>
            <person name="Li B."/>
            <person name="Zhang Y."/>
            <person name="Zhang S."/>
            <person name="Jiang F."/>
            <person name="Zhang X."/>
            <person name="Ren Y."/>
            <person name="Wang B."/>
            <person name="Wang S."/>
            <person name="Lu Y."/>
            <person name="Wu K."/>
            <person name="Fan W."/>
            <person name="Wang G."/>
        </authorList>
    </citation>
    <scope>NUCLEOTIDE SEQUENCE</scope>
    <source>
        <strain evidence="15">12Hb</strain>
    </source>
</reference>
<dbReference type="InterPro" id="IPR036277">
    <property type="entry name" value="SMC_hinge_sf"/>
</dbReference>
<feature type="region of interest" description="Disordered" evidence="13">
    <location>
        <begin position="1"/>
        <end position="84"/>
    </location>
</feature>
<dbReference type="Gene3D" id="1.20.120.330">
    <property type="entry name" value="Nucleotidyltransferases domain 2"/>
    <property type="match status" value="1"/>
</dbReference>
<keyword evidence="8" id="KW-0226">DNA condensation</keyword>
<evidence type="ECO:0000256" key="4">
    <source>
        <dbReference type="ARBA" id="ARBA00022741"/>
    </source>
</evidence>
<feature type="compositionally biased region" description="Polar residues" evidence="13">
    <location>
        <begin position="96"/>
        <end position="118"/>
    </location>
</feature>
<dbReference type="InterPro" id="IPR003395">
    <property type="entry name" value="RecF/RecN/SMC_N"/>
</dbReference>
<evidence type="ECO:0000256" key="3">
    <source>
        <dbReference type="ARBA" id="ARBA00022618"/>
    </source>
</evidence>
<dbReference type="GO" id="GO:0016887">
    <property type="term" value="F:ATP hydrolysis activity"/>
    <property type="evidence" value="ECO:0007669"/>
    <property type="project" value="InterPro"/>
</dbReference>
<evidence type="ECO:0000256" key="11">
    <source>
        <dbReference type="PIRNR" id="PIRNR005719"/>
    </source>
</evidence>
<dbReference type="FunFam" id="3.40.50.300:FF:000481">
    <property type="entry name" value="Structural maintenance of chromosomes 4"/>
    <property type="match status" value="1"/>
</dbReference>
<dbReference type="EMBL" id="WIXP02000003">
    <property type="protein sequence ID" value="KAF6213557.1"/>
    <property type="molecule type" value="Genomic_DNA"/>
</dbReference>
<keyword evidence="6" id="KW-0067">ATP-binding</keyword>
<feature type="coiled-coil region" evidence="12">
    <location>
        <begin position="641"/>
        <end position="686"/>
    </location>
</feature>
<feature type="coiled-coil region" evidence="12">
    <location>
        <begin position="719"/>
        <end position="770"/>
    </location>
</feature>
<keyword evidence="3" id="KW-0132">Cell division</keyword>
<feature type="compositionally biased region" description="Basic and acidic residues" evidence="13">
    <location>
        <begin position="8"/>
        <end position="20"/>
    </location>
</feature>
<proteinExistence type="inferred from homology"/>
<dbReference type="SUPFAM" id="SSF75553">
    <property type="entry name" value="Smc hinge domain"/>
    <property type="match status" value="1"/>
</dbReference>
<comment type="similarity">
    <text evidence="2">Belongs to the SMC family. SMC4 subfamily.</text>
</comment>
<feature type="compositionally biased region" description="Acidic residues" evidence="13">
    <location>
        <begin position="247"/>
        <end position="257"/>
    </location>
</feature>
<keyword evidence="4" id="KW-0547">Nucleotide-binding</keyword>
<gene>
    <name evidence="15" type="ORF">GE061_011277</name>
</gene>
<evidence type="ECO:0000259" key="14">
    <source>
        <dbReference type="SMART" id="SM00968"/>
    </source>
</evidence>
<evidence type="ECO:0000256" key="9">
    <source>
        <dbReference type="ARBA" id="ARBA00023242"/>
    </source>
</evidence>
<dbReference type="PANTHER" id="PTHR18937:SF172">
    <property type="entry name" value="STRUCTURAL MAINTENANCE OF CHROMOSOMES PROTEIN"/>
    <property type="match status" value="1"/>
</dbReference>
<evidence type="ECO:0000256" key="7">
    <source>
        <dbReference type="ARBA" id="ARBA00023054"/>
    </source>
</evidence>
<keyword evidence="16" id="KW-1185">Reference proteome</keyword>
<dbReference type="FunFam" id="3.40.50.300:FF:000585">
    <property type="entry name" value="Structural maintenance of chromosomes 4"/>
    <property type="match status" value="1"/>
</dbReference>
<feature type="compositionally biased region" description="Basic and acidic residues" evidence="13">
    <location>
        <begin position="133"/>
        <end position="145"/>
    </location>
</feature>
<protein>
    <recommendedName>
        <fullName evidence="11">Structural maintenance of chromosomes protein</fullName>
    </recommendedName>
</protein>
<dbReference type="InterPro" id="IPR024704">
    <property type="entry name" value="SMC"/>
</dbReference>
<comment type="subcellular location">
    <subcellularLocation>
        <location evidence="1 11">Nucleus</location>
    </subcellularLocation>
</comment>
<evidence type="ECO:0000256" key="13">
    <source>
        <dbReference type="SAM" id="MobiDB-lite"/>
    </source>
</evidence>
<dbReference type="GO" id="GO:0005524">
    <property type="term" value="F:ATP binding"/>
    <property type="evidence" value="ECO:0007669"/>
    <property type="project" value="UniProtKB-KW"/>
</dbReference>
<dbReference type="Proteomes" id="UP000466442">
    <property type="component" value="Unassembled WGS sequence"/>
</dbReference>
<dbReference type="Pfam" id="PF06470">
    <property type="entry name" value="SMC_hinge"/>
    <property type="match status" value="1"/>
</dbReference>
<dbReference type="Gene3D" id="3.30.70.1620">
    <property type="match status" value="1"/>
</dbReference>
<evidence type="ECO:0000256" key="6">
    <source>
        <dbReference type="ARBA" id="ARBA00022840"/>
    </source>
</evidence>
<evidence type="ECO:0000256" key="5">
    <source>
        <dbReference type="ARBA" id="ARBA00022776"/>
    </source>
</evidence>
<keyword evidence="7 12" id="KW-0175">Coiled coil</keyword>
<dbReference type="GO" id="GO:0005634">
    <property type="term" value="C:nucleus"/>
    <property type="evidence" value="ECO:0007669"/>
    <property type="project" value="UniProtKB-SubCell"/>
</dbReference>
<evidence type="ECO:0000256" key="2">
    <source>
        <dbReference type="ARBA" id="ARBA00006005"/>
    </source>
</evidence>
<feature type="compositionally biased region" description="Polar residues" evidence="13">
    <location>
        <begin position="146"/>
        <end position="171"/>
    </location>
</feature>
<dbReference type="GO" id="GO:0000796">
    <property type="term" value="C:condensin complex"/>
    <property type="evidence" value="ECO:0007669"/>
    <property type="project" value="TreeGrafter"/>
</dbReference>
<dbReference type="InterPro" id="IPR010935">
    <property type="entry name" value="SMC_hinge"/>
</dbReference>
<accession>A0A8S9XXD1</accession>
<dbReference type="PIRSF" id="PIRSF005719">
    <property type="entry name" value="SMC"/>
    <property type="match status" value="1"/>
</dbReference>
<evidence type="ECO:0000256" key="10">
    <source>
        <dbReference type="ARBA" id="ARBA00023306"/>
    </source>
</evidence>
<feature type="compositionally biased region" description="Polar residues" evidence="13">
    <location>
        <begin position="21"/>
        <end position="48"/>
    </location>
</feature>
<dbReference type="Gene3D" id="1.10.287.1490">
    <property type="match status" value="1"/>
</dbReference>
<dbReference type="OrthoDB" id="5575062at2759"/>
<evidence type="ECO:0000256" key="8">
    <source>
        <dbReference type="ARBA" id="ARBA00023067"/>
    </source>
</evidence>
<keyword evidence="10" id="KW-0131">Cell cycle</keyword>
<name>A0A8S9XXD1_APOLU</name>
<feature type="domain" description="SMC hinge" evidence="14">
    <location>
        <begin position="815"/>
        <end position="931"/>
    </location>
</feature>
<evidence type="ECO:0000256" key="12">
    <source>
        <dbReference type="SAM" id="Coils"/>
    </source>
</evidence>
<keyword evidence="9 11" id="KW-0539">Nucleus</keyword>
<sequence length="1490" mass="167894">MPVQPGKKIQEEDMGDESHQVIKSSASNYDTLDLQSATSGKTNLNQKTPEPIKSTTKEDPSSKMPFLSGQRTLGEEESDSSDLQIKFSALNTTKVDLQSSISGKISTNQETIEPNNLTDGDLSSRMPVQPGKKIQEEDMGDESHQIIKSSASNYDTLDLQSATSGKPNLNQKAPEPNKLTSEDLSSRMPFLSGQRMLGEERTKRINRATRTTAELIMPPKKPRKDSKVKDKPGCSSDKNQPAPEPMSESEEEEEEEEGGFRVGGVYIPPAPPAVCSTENTGPRLIISHIVNTNFKSYAGTQILGPFQKSFTSIIGPNGSGKSNVIDSMLFVFGYRATKIRSKKISVLLHKSENHRDIRSATVEVHFVQINDKDGDDYDVIPGSEIVISRTAFRDNSSFYTINGKRAQFKEVALILRKHGIDLVHNRFLILQGEVEQIAMMKPKAQTEHETGMLEYLEDIIGTARYKTPLRKLEAKLNHLNDERLERANRAKVVEKEREGLRAPMEEAIDFLLLENEHTVAMNQLLQIKLFKATKKIEGLDAEKKILDEAMAEVLAKLGTFRDQQLAMDKEVCSKEKELEALKKQKDQISDAVAKNENAITKTKGEIANITKARKKAIEAKKQEEIKFSELESVPEKNEKDIAELEKIRDKLKVDREKEEKEVEGVLAGLQAETQELQDKKDILLAQLMGLRKTKDTAKAAYDVAKTEVALYQNNEKTEKAKLEKLIKTKEGNKKRLEEKQALKAQIEEKLPGAEKRLNEAFTELQTLKQDEVGMTHELHSKRASIEEKRSSVNAFRSRNKVLNFIMQKKADGVVPGVFGRLGDLGGIAPKYDCAVSTACGLLDYIVTDTVDTASKCLELLKQFDVGRGNFIALEKQQWLKNTYEQPFRSPENVPRLFDLIKVQDERIKPAFYFALRDTLVADDLSQARRVAYGATRYRVTTLEGEIIEIAGTMSGGGREKRTGRMGSAATVTTDVNPAEMSRMEQRVIELQQKLTEMHDKIREREDTVSTLTRDTRKWKVDLNSAKAEIKDLLQDEPTFVRRIKDQEAAVAAAAPDPAQVYELTTKVDSLKEEFETASAESDEVQKEVDQFTAQIKAIAGGRMKDAQKKLDDVTKKLDKVTAEITKLSVEIKTSKRNSKKSLSKIEQLTAEITEAETTLKTCEEQLVKLKENCVRDNEKLKEFAGKIKIEEADIKEIKAKITDIMKECNKIKSAKIDEEQKLEEIKKKLSDAKLMPPTLRNELSKLKVNQIPFRPPVPDLTTYTHEELAQYDEQAVQMTQLTKHDALKRLTPNLAAIQEFNEKDEVYQQRLNELNEVNEKRNEVRIGFDDVRKARLNEFMEGFTIISSKLKEMYQTITLGGDAEFDLLDSLDPFSEGVSFSVRPPKKSWKNISNLSGGEKTLSSLALVFALHYYKPSPLYVMDEIDAALDFKNVSIVGHYIKERTKNAQFIIISLRSNMFELADVLVGIYKTYNCTKSVTITPQKYACES</sequence>
<evidence type="ECO:0000313" key="16">
    <source>
        <dbReference type="Proteomes" id="UP000466442"/>
    </source>
</evidence>
<dbReference type="InterPro" id="IPR027417">
    <property type="entry name" value="P-loop_NTPase"/>
</dbReference>